<feature type="domain" description="N-acetyltransferase" evidence="1">
    <location>
        <begin position="3"/>
        <end position="142"/>
    </location>
</feature>
<evidence type="ECO:0000313" key="3">
    <source>
        <dbReference type="Proteomes" id="UP001207742"/>
    </source>
</evidence>
<dbReference type="EMBL" id="JAPDNS010000001">
    <property type="protein sequence ID" value="MCW3485110.1"/>
    <property type="molecule type" value="Genomic_DNA"/>
</dbReference>
<proteinExistence type="predicted"/>
<dbReference type="PROSITE" id="PS51186">
    <property type="entry name" value="GNAT"/>
    <property type="match status" value="1"/>
</dbReference>
<dbReference type="InterPro" id="IPR016181">
    <property type="entry name" value="Acyl_CoA_acyltransferase"/>
</dbReference>
<sequence>MHITVKDTIHQPDYDTVHEMLINYNLSKTAHLKDSNNEPLEIIARDDNNVVIGGIYGRSLWGTLMINYLVVAEGYRDQRIGQQLIAAAEQEAVKRNCQLISLNTYSFQALPFYEKMGFSQIGEEANPVLGITKHFLCKKVGQP</sequence>
<dbReference type="InterPro" id="IPR000182">
    <property type="entry name" value="GNAT_dom"/>
</dbReference>
<dbReference type="Pfam" id="PF00583">
    <property type="entry name" value="Acetyltransf_1"/>
    <property type="match status" value="1"/>
</dbReference>
<keyword evidence="3" id="KW-1185">Reference proteome</keyword>
<dbReference type="CDD" id="cd04301">
    <property type="entry name" value="NAT_SF"/>
    <property type="match status" value="1"/>
</dbReference>
<dbReference type="Gene3D" id="3.40.630.30">
    <property type="match status" value="1"/>
</dbReference>
<gene>
    <name evidence="2" type="ORF">OL497_14470</name>
</gene>
<dbReference type="RefSeq" id="WP_264731172.1">
    <property type="nucleotide sequence ID" value="NZ_JAPDNR010000001.1"/>
</dbReference>
<comment type="caution">
    <text evidence="2">The sequence shown here is derived from an EMBL/GenBank/DDBJ whole genome shotgun (WGS) entry which is preliminary data.</text>
</comment>
<organism evidence="2 3">
    <name type="scientific">Chitinophaga nivalis</name>
    <dbReference type="NCBI Taxonomy" id="2991709"/>
    <lineage>
        <taxon>Bacteria</taxon>
        <taxon>Pseudomonadati</taxon>
        <taxon>Bacteroidota</taxon>
        <taxon>Chitinophagia</taxon>
        <taxon>Chitinophagales</taxon>
        <taxon>Chitinophagaceae</taxon>
        <taxon>Chitinophaga</taxon>
    </lineage>
</organism>
<accession>A0ABT3IMU9</accession>
<name>A0ABT3IMU9_9BACT</name>
<evidence type="ECO:0000259" key="1">
    <source>
        <dbReference type="PROSITE" id="PS51186"/>
    </source>
</evidence>
<protein>
    <submittedName>
        <fullName evidence="2">GNAT family N-acetyltransferase</fullName>
    </submittedName>
</protein>
<evidence type="ECO:0000313" key="2">
    <source>
        <dbReference type="EMBL" id="MCW3485110.1"/>
    </source>
</evidence>
<dbReference type="SUPFAM" id="SSF55729">
    <property type="entry name" value="Acyl-CoA N-acyltransferases (Nat)"/>
    <property type="match status" value="1"/>
</dbReference>
<dbReference type="Proteomes" id="UP001207742">
    <property type="component" value="Unassembled WGS sequence"/>
</dbReference>
<reference evidence="2 3" key="1">
    <citation type="submission" date="2022-10" db="EMBL/GenBank/DDBJ databases">
        <title>Chitinophaga nivalis PC15 sp. nov., isolated from Pyeongchang county, South Korea.</title>
        <authorList>
            <person name="Trinh H.N."/>
        </authorList>
    </citation>
    <scope>NUCLEOTIDE SEQUENCE [LARGE SCALE GENOMIC DNA]</scope>
    <source>
        <strain evidence="2 3">PC14</strain>
    </source>
</reference>